<sequence>MIVYTDDDIPIVYNPIQINDPKNIATKEPENDTKIDDKKINVNIVVRFIWWCCFNTED</sequence>
<dbReference type="EMBL" id="MN740010">
    <property type="protein sequence ID" value="QHT83697.1"/>
    <property type="molecule type" value="Genomic_DNA"/>
</dbReference>
<accession>A0A6C0HTS1</accession>
<protein>
    <submittedName>
        <fullName evidence="1">Uncharacterized protein</fullName>
    </submittedName>
</protein>
<organism evidence="1">
    <name type="scientific">viral metagenome</name>
    <dbReference type="NCBI Taxonomy" id="1070528"/>
    <lineage>
        <taxon>unclassified sequences</taxon>
        <taxon>metagenomes</taxon>
        <taxon>organismal metagenomes</taxon>
    </lineage>
</organism>
<evidence type="ECO:0000313" key="1">
    <source>
        <dbReference type="EMBL" id="QHT83697.1"/>
    </source>
</evidence>
<name>A0A6C0HTS1_9ZZZZ</name>
<dbReference type="AlphaFoldDB" id="A0A6C0HTS1"/>
<reference evidence="1" key="1">
    <citation type="journal article" date="2020" name="Nature">
        <title>Giant virus diversity and host interactions through global metagenomics.</title>
        <authorList>
            <person name="Schulz F."/>
            <person name="Roux S."/>
            <person name="Paez-Espino D."/>
            <person name="Jungbluth S."/>
            <person name="Walsh D.A."/>
            <person name="Denef V.J."/>
            <person name="McMahon K.D."/>
            <person name="Konstantinidis K.T."/>
            <person name="Eloe-Fadrosh E.A."/>
            <person name="Kyrpides N.C."/>
            <person name="Woyke T."/>
        </authorList>
    </citation>
    <scope>NUCLEOTIDE SEQUENCE</scope>
    <source>
        <strain evidence="1">GVMAG-M-3300023184-168</strain>
    </source>
</reference>
<proteinExistence type="predicted"/>